<evidence type="ECO:0000256" key="1">
    <source>
        <dbReference type="ARBA" id="ARBA00004442"/>
    </source>
</evidence>
<comment type="caution">
    <text evidence="8">The sequence shown here is derived from an EMBL/GenBank/DDBJ whole genome shotgun (WGS) entry which is preliminary data.</text>
</comment>
<sequence length="487" mass="54960">MKKINKLITYILTVGVLSSCSDFLKKDPLTVTNSGKFFTNEAEANRVLIGCYNALKQPIISNGPNQSGNFLMWEALSDNALNSSNYESFDVVMRGEHTPSTGGIVEKTWNILFSGVGDCNYFLANLDKVPDLAQDKKDKMKAEALFLRAYYYNELTQLYGDLPIRLTPATLTEELKQPRSPKSVVVDQILKDVDFAIANLPKTAYTNGRPVQGSAIVLKTRVLLNNEKFKTAAETAWSLIGSPANPFALHNNYAGIFFKEQDNNKEIMFSVQFKAPNDYHSLDQIVGSRMAVFPTVELLNAYEPNDPRRLMTILEPGQPWAYNPAGFQRQGSKAESPIPFNDLAFKKWVNLNEANASGATLSDQHMVKIRYADLLLMYAEAMFEDGQGADPRALKALNDVRTRPGVNMPEKTSLTRDIIRNERRVELAFEGLRYNDLIRWETAEQIIPTLIHNSANAKRKFKSYYFPVPLKQMDIMKGIWDQNPGWQ</sequence>
<dbReference type="EMBL" id="JBHUDG010000004">
    <property type="protein sequence ID" value="MFD1629389.1"/>
    <property type="molecule type" value="Genomic_DNA"/>
</dbReference>
<evidence type="ECO:0000256" key="5">
    <source>
        <dbReference type="ARBA" id="ARBA00023237"/>
    </source>
</evidence>
<evidence type="ECO:0000259" key="6">
    <source>
        <dbReference type="Pfam" id="PF07980"/>
    </source>
</evidence>
<evidence type="ECO:0000256" key="3">
    <source>
        <dbReference type="ARBA" id="ARBA00022729"/>
    </source>
</evidence>
<organism evidence="8 9">
    <name type="scientific">Pseudopedobacter beijingensis</name>
    <dbReference type="NCBI Taxonomy" id="1207056"/>
    <lineage>
        <taxon>Bacteria</taxon>
        <taxon>Pseudomonadati</taxon>
        <taxon>Bacteroidota</taxon>
        <taxon>Sphingobacteriia</taxon>
        <taxon>Sphingobacteriales</taxon>
        <taxon>Sphingobacteriaceae</taxon>
        <taxon>Pseudopedobacter</taxon>
    </lineage>
</organism>
<dbReference type="Gene3D" id="1.25.40.390">
    <property type="match status" value="1"/>
</dbReference>
<dbReference type="InterPro" id="IPR011990">
    <property type="entry name" value="TPR-like_helical_dom_sf"/>
</dbReference>
<proteinExistence type="inferred from homology"/>
<evidence type="ECO:0000313" key="8">
    <source>
        <dbReference type="EMBL" id="MFD1629389.1"/>
    </source>
</evidence>
<dbReference type="PROSITE" id="PS51257">
    <property type="entry name" value="PROKAR_LIPOPROTEIN"/>
    <property type="match status" value="1"/>
</dbReference>
<keyword evidence="3" id="KW-0732">Signal</keyword>
<dbReference type="SUPFAM" id="SSF48452">
    <property type="entry name" value="TPR-like"/>
    <property type="match status" value="1"/>
</dbReference>
<dbReference type="Pfam" id="PF07980">
    <property type="entry name" value="SusD_RagB"/>
    <property type="match status" value="1"/>
</dbReference>
<protein>
    <submittedName>
        <fullName evidence="8">RagB/SusD family nutrient uptake outer membrane protein</fullName>
    </submittedName>
</protein>
<dbReference type="InterPro" id="IPR033985">
    <property type="entry name" value="SusD-like_N"/>
</dbReference>
<keyword evidence="9" id="KW-1185">Reference proteome</keyword>
<gene>
    <name evidence="8" type="ORF">ACFSAH_05825</name>
</gene>
<accession>A0ABW4IBM2</accession>
<feature type="domain" description="RagB/SusD" evidence="6">
    <location>
        <begin position="300"/>
        <end position="486"/>
    </location>
</feature>
<reference evidence="9" key="1">
    <citation type="journal article" date="2019" name="Int. J. Syst. Evol. Microbiol.">
        <title>The Global Catalogue of Microorganisms (GCM) 10K type strain sequencing project: providing services to taxonomists for standard genome sequencing and annotation.</title>
        <authorList>
            <consortium name="The Broad Institute Genomics Platform"/>
            <consortium name="The Broad Institute Genome Sequencing Center for Infectious Disease"/>
            <person name="Wu L."/>
            <person name="Ma J."/>
        </authorList>
    </citation>
    <scope>NUCLEOTIDE SEQUENCE [LARGE SCALE GENOMIC DNA]</scope>
    <source>
        <strain evidence="9">CCUG 53762</strain>
    </source>
</reference>
<dbReference type="Proteomes" id="UP001597118">
    <property type="component" value="Unassembled WGS sequence"/>
</dbReference>
<dbReference type="CDD" id="cd08977">
    <property type="entry name" value="SusD"/>
    <property type="match status" value="1"/>
</dbReference>
<feature type="domain" description="SusD-like N-terminal" evidence="7">
    <location>
        <begin position="74"/>
        <end position="222"/>
    </location>
</feature>
<keyword evidence="5" id="KW-0998">Cell outer membrane</keyword>
<name>A0ABW4IBM2_9SPHI</name>
<comment type="subcellular location">
    <subcellularLocation>
        <location evidence="1">Cell outer membrane</location>
    </subcellularLocation>
</comment>
<comment type="similarity">
    <text evidence="2">Belongs to the SusD family.</text>
</comment>
<dbReference type="RefSeq" id="WP_379661768.1">
    <property type="nucleotide sequence ID" value="NZ_JBHUDG010000004.1"/>
</dbReference>
<evidence type="ECO:0000256" key="2">
    <source>
        <dbReference type="ARBA" id="ARBA00006275"/>
    </source>
</evidence>
<keyword evidence="4" id="KW-0472">Membrane</keyword>
<dbReference type="InterPro" id="IPR012944">
    <property type="entry name" value="SusD_RagB_dom"/>
</dbReference>
<evidence type="ECO:0000256" key="4">
    <source>
        <dbReference type="ARBA" id="ARBA00023136"/>
    </source>
</evidence>
<evidence type="ECO:0000313" key="9">
    <source>
        <dbReference type="Proteomes" id="UP001597118"/>
    </source>
</evidence>
<dbReference type="Pfam" id="PF14322">
    <property type="entry name" value="SusD-like_3"/>
    <property type="match status" value="1"/>
</dbReference>
<evidence type="ECO:0000259" key="7">
    <source>
        <dbReference type="Pfam" id="PF14322"/>
    </source>
</evidence>